<dbReference type="Pfam" id="PF00343">
    <property type="entry name" value="Phosphorylase"/>
    <property type="match status" value="1"/>
</dbReference>
<comment type="function">
    <text evidence="11">Allosteric enzyme that catalyzes the rate-limiting step in glycogen catabolism, the phosphorolytic cleavage of glycogen to produce glucose-1-phosphate, and plays a central role in maintaining cellular and organismal glucose homeostasis.</text>
</comment>
<name>A0A8J6JNY2_9FIRM</name>
<evidence type="ECO:0000313" key="13">
    <source>
        <dbReference type="Proteomes" id="UP000607645"/>
    </source>
</evidence>
<dbReference type="InterPro" id="IPR000811">
    <property type="entry name" value="Glyco_trans_35"/>
</dbReference>
<comment type="similarity">
    <text evidence="3 11">Belongs to the glycogen phosphorylase family.</text>
</comment>
<proteinExistence type="inferred from homology"/>
<reference evidence="12" key="1">
    <citation type="submission" date="2020-08" db="EMBL/GenBank/DDBJ databases">
        <title>Genome public.</title>
        <authorList>
            <person name="Liu C."/>
            <person name="Sun Q."/>
        </authorList>
    </citation>
    <scope>NUCLEOTIDE SEQUENCE</scope>
    <source>
        <strain evidence="12">NSJ-52</strain>
    </source>
</reference>
<protein>
    <recommendedName>
        <fullName evidence="11">Alpha-1,4 glucan phosphorylase</fullName>
        <ecNumber evidence="11">2.4.1.1</ecNumber>
    </recommendedName>
</protein>
<organism evidence="12 13">
    <name type="scientific">Lawsonibacter faecis</name>
    <dbReference type="NCBI Taxonomy" id="2763052"/>
    <lineage>
        <taxon>Bacteria</taxon>
        <taxon>Bacillati</taxon>
        <taxon>Bacillota</taxon>
        <taxon>Clostridia</taxon>
        <taxon>Eubacteriales</taxon>
        <taxon>Oscillospiraceae</taxon>
        <taxon>Lawsonibacter</taxon>
    </lineage>
</organism>
<evidence type="ECO:0000256" key="11">
    <source>
        <dbReference type="RuleBase" id="RU000587"/>
    </source>
</evidence>
<dbReference type="RefSeq" id="WP_186920240.1">
    <property type="nucleotide sequence ID" value="NZ_JACOPQ010000016.1"/>
</dbReference>
<evidence type="ECO:0000256" key="10">
    <source>
        <dbReference type="PIRSR" id="PIRSR000460-1"/>
    </source>
</evidence>
<keyword evidence="5 11" id="KW-0328">Glycosyltransferase</keyword>
<dbReference type="Gene3D" id="3.40.50.2000">
    <property type="entry name" value="Glycogen Phosphorylase B"/>
    <property type="match status" value="2"/>
</dbReference>
<dbReference type="GO" id="GO:0005980">
    <property type="term" value="P:glycogen catabolic process"/>
    <property type="evidence" value="ECO:0007669"/>
    <property type="project" value="TreeGrafter"/>
</dbReference>
<accession>A0A8J6JNY2</accession>
<dbReference type="GO" id="GO:0008184">
    <property type="term" value="F:glycogen phosphorylase activity"/>
    <property type="evidence" value="ECO:0007669"/>
    <property type="project" value="InterPro"/>
</dbReference>
<sequence length="800" mass="88450">MNDRAKPIMAALEANLLRDCHKTPAEATAAELHDALSKAVMESIAPDWRSSRAAHEQTRRACYLSAEFLVGRAVYNNLLCLGITEDVDALLTEKGASLASLEEVEDAALGNGGLGRLAACFLDSAATLDLPLDGYGIRYRYGLFKQGIESGFQAETPDDWTAWGDPWSLRRADQAVTVSFGDGSVRAVPYDLPVLGCGTRHVGTLRLWQAEPLEPFDFTRFNDQDYDGSVRAKNRAEDISRVLYPNDSTAEGKLLRLKQEYFFTSASLQDLLRGYKARGGDIFRFAQTHALQLNDTHPVLAIPELVRLLGAEGMDFTAAFGVARNVFSYTNHTIMAEALETWTAPLMEAAAPGMFAIIEKIDAQLAAELAARGVSAATAGRMVIVERGRENEAGETAPDKVHMARLAVYAGRYVNGVARLHTEILKNDLLKDWYAIWPERFQNKTNGITQRRWLALCNPQLAALLTELLGSDRWLTDLSALKELERYADDETVLNRFIAIKGERRQALAAFAKAKYGLRLEADTVFDVQIKRMHEYKRQFLNILAILELYFEIKEGKLRNFAPTTFLFAGKSAPGYFRAKAVIKLINAVANLIAADGAVSPYIKVVFLPNYNVSAAEQIVAAADVSEQISTAGTEASGTGNMKLMANGAVTLGTLDGANVEIVEEAGERAEYIFGAHVEEIRDKAGSYDPTALYESDGRIRRVLDALVDGTLDDGGTGMFQDLFDSILKGASWHRPDQYYLLLDFGRYLDAKIQINRDIQDRLAFAKKGWLNICSCGRFSSDRAIREYAEDIWKIAPVRI</sequence>
<comment type="catalytic activity">
    <reaction evidence="1 11">
        <text>[(1-&gt;4)-alpha-D-glucosyl](n) + phosphate = [(1-&gt;4)-alpha-D-glucosyl](n-1) + alpha-D-glucose 1-phosphate</text>
        <dbReference type="Rhea" id="RHEA:41732"/>
        <dbReference type="Rhea" id="RHEA-COMP:9584"/>
        <dbReference type="Rhea" id="RHEA-COMP:9586"/>
        <dbReference type="ChEBI" id="CHEBI:15444"/>
        <dbReference type="ChEBI" id="CHEBI:43474"/>
        <dbReference type="ChEBI" id="CHEBI:58601"/>
        <dbReference type="EC" id="2.4.1.1"/>
    </reaction>
</comment>
<evidence type="ECO:0000256" key="2">
    <source>
        <dbReference type="ARBA" id="ARBA00001933"/>
    </source>
</evidence>
<keyword evidence="8 11" id="KW-0119">Carbohydrate metabolism</keyword>
<dbReference type="GO" id="GO:0030170">
    <property type="term" value="F:pyridoxal phosphate binding"/>
    <property type="evidence" value="ECO:0007669"/>
    <property type="project" value="InterPro"/>
</dbReference>
<keyword evidence="7 10" id="KW-0663">Pyridoxal phosphate</keyword>
<dbReference type="EMBL" id="JACOPQ010000016">
    <property type="protein sequence ID" value="MBC5738479.1"/>
    <property type="molecule type" value="Genomic_DNA"/>
</dbReference>
<keyword evidence="6 11" id="KW-0808">Transferase</keyword>
<evidence type="ECO:0000256" key="6">
    <source>
        <dbReference type="ARBA" id="ARBA00022679"/>
    </source>
</evidence>
<dbReference type="FunFam" id="3.40.50.2000:FF:000807">
    <property type="entry name" value="Alpha-glucan phosphorylase 2, cytosolic"/>
    <property type="match status" value="1"/>
</dbReference>
<evidence type="ECO:0000256" key="5">
    <source>
        <dbReference type="ARBA" id="ARBA00022676"/>
    </source>
</evidence>
<comment type="caution">
    <text evidence="12">The sequence shown here is derived from an EMBL/GenBank/DDBJ whole genome shotgun (WGS) entry which is preliminary data.</text>
</comment>
<dbReference type="InterPro" id="IPR011833">
    <property type="entry name" value="Glycg_phsphrylas"/>
</dbReference>
<keyword evidence="4" id="KW-0021">Allosteric enzyme</keyword>
<dbReference type="EC" id="2.4.1.1" evidence="11"/>
<evidence type="ECO:0000313" key="12">
    <source>
        <dbReference type="EMBL" id="MBC5738479.1"/>
    </source>
</evidence>
<dbReference type="SUPFAM" id="SSF53756">
    <property type="entry name" value="UDP-Glycosyltransferase/glycogen phosphorylase"/>
    <property type="match status" value="1"/>
</dbReference>
<evidence type="ECO:0000256" key="8">
    <source>
        <dbReference type="ARBA" id="ARBA00023277"/>
    </source>
</evidence>
<evidence type="ECO:0000256" key="1">
    <source>
        <dbReference type="ARBA" id="ARBA00001275"/>
    </source>
</evidence>
<evidence type="ECO:0000256" key="4">
    <source>
        <dbReference type="ARBA" id="ARBA00022533"/>
    </source>
</evidence>
<dbReference type="PANTHER" id="PTHR11468:SF3">
    <property type="entry name" value="GLYCOGEN PHOSPHORYLASE, LIVER FORM"/>
    <property type="match status" value="1"/>
</dbReference>
<dbReference type="FunFam" id="3.40.50.2000:FF:000003">
    <property type="entry name" value="Alpha-1,4 glucan phosphorylase"/>
    <property type="match status" value="1"/>
</dbReference>
<evidence type="ECO:0000256" key="7">
    <source>
        <dbReference type="ARBA" id="ARBA00022898"/>
    </source>
</evidence>
<dbReference type="CDD" id="cd04300">
    <property type="entry name" value="GT35_Glycogen_Phosphorylase"/>
    <property type="match status" value="1"/>
</dbReference>
<dbReference type="AlphaFoldDB" id="A0A8J6JNY2"/>
<comment type="cofactor">
    <cofactor evidence="2 11">
        <name>pyridoxal 5'-phosphate</name>
        <dbReference type="ChEBI" id="CHEBI:597326"/>
    </cofactor>
</comment>
<evidence type="ECO:0000256" key="3">
    <source>
        <dbReference type="ARBA" id="ARBA00006047"/>
    </source>
</evidence>
<gene>
    <name evidence="12" type="ORF">H8S62_15815</name>
</gene>
<dbReference type="Proteomes" id="UP000607645">
    <property type="component" value="Unassembled WGS sequence"/>
</dbReference>
<evidence type="ECO:0000256" key="9">
    <source>
        <dbReference type="ARBA" id="ARBA00025174"/>
    </source>
</evidence>
<dbReference type="PANTHER" id="PTHR11468">
    <property type="entry name" value="GLYCOGEN PHOSPHORYLASE"/>
    <property type="match status" value="1"/>
</dbReference>
<dbReference type="GO" id="GO:0005737">
    <property type="term" value="C:cytoplasm"/>
    <property type="evidence" value="ECO:0007669"/>
    <property type="project" value="TreeGrafter"/>
</dbReference>
<comment type="function">
    <text evidence="9">Phosphorylase is an important allosteric enzyme in carbohydrate metabolism. Enzymes from different sources differ in their regulatory mechanisms and in their natural substrates. However, all known phosphorylases share catalytic and structural properties.</text>
</comment>
<feature type="modified residue" description="N6-(pyridoxal phosphate)lysine" evidence="10">
    <location>
        <position position="643"/>
    </location>
</feature>
<dbReference type="PIRSF" id="PIRSF000460">
    <property type="entry name" value="Pprylas_GlgP"/>
    <property type="match status" value="1"/>
</dbReference>
<keyword evidence="13" id="KW-1185">Reference proteome</keyword>
<dbReference type="NCBIfam" id="TIGR02093">
    <property type="entry name" value="P_ylase"/>
    <property type="match status" value="1"/>
</dbReference>